<dbReference type="EMBL" id="GGYP01006165">
    <property type="protein sequence ID" value="MDE50936.1"/>
    <property type="molecule type" value="Transcribed_RNA"/>
</dbReference>
<evidence type="ECO:0000256" key="12">
    <source>
        <dbReference type="ARBA" id="ARBA00023160"/>
    </source>
</evidence>
<evidence type="ECO:0000256" key="5">
    <source>
        <dbReference type="ARBA" id="ARBA00022723"/>
    </source>
</evidence>
<evidence type="ECO:0000256" key="1">
    <source>
        <dbReference type="ARBA" id="ARBA00004141"/>
    </source>
</evidence>
<comment type="cofactor">
    <cofactor evidence="13">
        <name>Fe(2+)</name>
        <dbReference type="ChEBI" id="CHEBI:29033"/>
    </cofactor>
</comment>
<dbReference type="InterPro" id="IPR001522">
    <property type="entry name" value="FADS-1_CS"/>
</dbReference>
<dbReference type="AlphaFoldDB" id="A0A6G1SK68"/>
<keyword evidence="9" id="KW-0408">Iron</keyword>
<evidence type="ECO:0000313" key="15">
    <source>
        <dbReference type="EMBL" id="MDE50936.1"/>
    </source>
</evidence>
<evidence type="ECO:0000256" key="14">
    <source>
        <dbReference type="SAM" id="Phobius"/>
    </source>
</evidence>
<keyword evidence="11 14" id="KW-0472">Membrane</keyword>
<dbReference type="PANTHER" id="PTHR11351">
    <property type="entry name" value="ACYL-COA DESATURASE"/>
    <property type="match status" value="1"/>
</dbReference>
<comment type="domain">
    <text evidence="13">The histidine box domains are involved in binding the catalytic metal ions.</text>
</comment>
<keyword evidence="6" id="KW-0276">Fatty acid metabolism</keyword>
<gene>
    <name evidence="15" type="primary">SCD5_4</name>
    <name evidence="15" type="ORF">g.19881</name>
</gene>
<dbReference type="GO" id="GO:0006636">
    <property type="term" value="P:unsaturated fatty acid biosynthetic process"/>
    <property type="evidence" value="ECO:0007669"/>
    <property type="project" value="TreeGrafter"/>
</dbReference>
<protein>
    <submittedName>
        <fullName evidence="15">Stearoyl-CoA desaturase 5</fullName>
    </submittedName>
</protein>
<evidence type="ECO:0000256" key="10">
    <source>
        <dbReference type="ARBA" id="ARBA00023098"/>
    </source>
</evidence>
<keyword evidence="3 13" id="KW-0444">Lipid biosynthesis</keyword>
<keyword evidence="5" id="KW-0479">Metal-binding</keyword>
<keyword evidence="4 13" id="KW-0812">Transmembrane</keyword>
<dbReference type="InterPro" id="IPR015876">
    <property type="entry name" value="Acyl-CoA_DS"/>
</dbReference>
<proteinExistence type="inferred from homology"/>
<dbReference type="CDD" id="cd03505">
    <property type="entry name" value="Delta9-FADS-like"/>
    <property type="match status" value="1"/>
</dbReference>
<dbReference type="GO" id="GO:0005789">
    <property type="term" value="C:endoplasmic reticulum membrane"/>
    <property type="evidence" value="ECO:0007669"/>
    <property type="project" value="TreeGrafter"/>
</dbReference>
<dbReference type="PANTHER" id="PTHR11351:SF31">
    <property type="entry name" value="DESATURASE 1, ISOFORM A-RELATED"/>
    <property type="match status" value="1"/>
</dbReference>
<evidence type="ECO:0000256" key="2">
    <source>
        <dbReference type="ARBA" id="ARBA00009295"/>
    </source>
</evidence>
<evidence type="ECO:0000256" key="6">
    <source>
        <dbReference type="ARBA" id="ARBA00022832"/>
    </source>
</evidence>
<dbReference type="GO" id="GO:0005506">
    <property type="term" value="F:iron ion binding"/>
    <property type="evidence" value="ECO:0007669"/>
    <property type="project" value="TreeGrafter"/>
</dbReference>
<dbReference type="PROSITE" id="PS00476">
    <property type="entry name" value="FATTY_ACID_DESATUR_1"/>
    <property type="match status" value="1"/>
</dbReference>
<keyword evidence="12 13" id="KW-0275">Fatty acid biosynthesis</keyword>
<feature type="transmembrane region" description="Helical" evidence="14">
    <location>
        <begin position="178"/>
        <end position="199"/>
    </location>
</feature>
<feature type="transmembrane region" description="Helical" evidence="14">
    <location>
        <begin position="63"/>
        <end position="84"/>
    </location>
</feature>
<comment type="subcellular location">
    <subcellularLocation>
        <location evidence="1">Membrane</location>
        <topology evidence="1">Multi-pass membrane protein</topology>
    </subcellularLocation>
</comment>
<evidence type="ECO:0000256" key="11">
    <source>
        <dbReference type="ARBA" id="ARBA00023136"/>
    </source>
</evidence>
<sequence>MDQLTKKNRFIIRNVDNKVNYYYVNYDYPGIVWRNAYIFSFLHLLYVYGFYLSLFRSNWSCWLFFYCYAVLGGLGITAGAHRLWSHKSYKARLPLRIFLMLCNSVAVQNDLIEWCRDHRLHHKTSETDADPHNSNRGWFFAHIGWLLQRKHPKVIEMGKKLDLSDLYEDEVLMFQKRYYWWLAAFLGLILPVAVCHLYFGNSLIDAICIAAWRYVSSLHCTWFVNSAAHIWGSQDYDTHIEPRESGLVSLGALGEGFHNYHHTFPYDYSTSEHGGYINFTTIFIDLMHFIGLAHSLKSVDPKMIEKRRARTGQMTTEMAPDVVKYLL</sequence>
<evidence type="ECO:0000256" key="4">
    <source>
        <dbReference type="ARBA" id="ARBA00022692"/>
    </source>
</evidence>
<feature type="transmembrane region" description="Helical" evidence="14">
    <location>
        <begin position="31"/>
        <end position="51"/>
    </location>
</feature>
<evidence type="ECO:0000256" key="7">
    <source>
        <dbReference type="ARBA" id="ARBA00022989"/>
    </source>
</evidence>
<dbReference type="PRINTS" id="PR00075">
    <property type="entry name" value="FACDDSATRASE"/>
</dbReference>
<keyword evidence="8 13" id="KW-0560">Oxidoreductase</keyword>
<comment type="similarity">
    <text evidence="2 13">Belongs to the fatty acid desaturase type 1 family.</text>
</comment>
<keyword evidence="10" id="KW-0443">Lipid metabolism</keyword>
<evidence type="ECO:0000256" key="9">
    <source>
        <dbReference type="ARBA" id="ARBA00023004"/>
    </source>
</evidence>
<name>A0A6G1SK68_9ACAR</name>
<organism evidence="15">
    <name type="scientific">Aceria tosichella</name>
    <name type="common">wheat curl mite</name>
    <dbReference type="NCBI Taxonomy" id="561515"/>
    <lineage>
        <taxon>Eukaryota</taxon>
        <taxon>Metazoa</taxon>
        <taxon>Ecdysozoa</taxon>
        <taxon>Arthropoda</taxon>
        <taxon>Chelicerata</taxon>
        <taxon>Arachnida</taxon>
        <taxon>Acari</taxon>
        <taxon>Acariformes</taxon>
        <taxon>Trombidiformes</taxon>
        <taxon>Prostigmata</taxon>
        <taxon>Eupodina</taxon>
        <taxon>Eriophyoidea</taxon>
        <taxon>Eriophyidae</taxon>
        <taxon>Eriophyinae</taxon>
        <taxon>Aceriini</taxon>
        <taxon>Aceria</taxon>
    </lineage>
</organism>
<dbReference type="GO" id="GO:0004768">
    <property type="term" value="F:stearoyl-CoA 9-desaturase activity"/>
    <property type="evidence" value="ECO:0007669"/>
    <property type="project" value="TreeGrafter"/>
</dbReference>
<evidence type="ECO:0000256" key="3">
    <source>
        <dbReference type="ARBA" id="ARBA00022516"/>
    </source>
</evidence>
<accession>A0A6G1SK68</accession>
<reference evidence="15" key="1">
    <citation type="submission" date="2018-10" db="EMBL/GenBank/DDBJ databases">
        <title>Transcriptome assembly of Aceria tosichella (Wheat curl mite) Type 2.</title>
        <authorList>
            <person name="Scully E.D."/>
            <person name="Geib S.M."/>
            <person name="Palmer N.A."/>
            <person name="Gupta A.K."/>
            <person name="Sarath G."/>
            <person name="Tatineni S."/>
        </authorList>
    </citation>
    <scope>NUCLEOTIDE SEQUENCE</scope>
    <source>
        <strain evidence="15">LincolnNE</strain>
    </source>
</reference>
<evidence type="ECO:0000256" key="8">
    <source>
        <dbReference type="ARBA" id="ARBA00023002"/>
    </source>
</evidence>
<evidence type="ECO:0000256" key="13">
    <source>
        <dbReference type="RuleBase" id="RU000581"/>
    </source>
</evidence>
<keyword evidence="7 14" id="KW-1133">Transmembrane helix</keyword>